<dbReference type="AlphaFoldDB" id="A0A8S2P1F8"/>
<dbReference type="Gene3D" id="3.30.200.20">
    <property type="entry name" value="Phosphorylase Kinase, domain 1"/>
    <property type="match status" value="1"/>
</dbReference>
<reference evidence="5" key="1">
    <citation type="submission" date="2021-02" db="EMBL/GenBank/DDBJ databases">
        <authorList>
            <person name="Nowell W R."/>
        </authorList>
    </citation>
    <scope>NUCLEOTIDE SEQUENCE</scope>
</reference>
<evidence type="ECO:0000256" key="2">
    <source>
        <dbReference type="ARBA" id="ARBA00022840"/>
    </source>
</evidence>
<accession>A0A8S2P1F8</accession>
<feature type="non-terminal residue" evidence="5">
    <location>
        <position position="1"/>
    </location>
</feature>
<evidence type="ECO:0000313" key="6">
    <source>
        <dbReference type="Proteomes" id="UP000676336"/>
    </source>
</evidence>
<feature type="compositionally biased region" description="Polar residues" evidence="3">
    <location>
        <begin position="211"/>
        <end position="228"/>
    </location>
</feature>
<dbReference type="PROSITE" id="PS50011">
    <property type="entry name" value="PROTEIN_KINASE_DOM"/>
    <property type="match status" value="1"/>
</dbReference>
<feature type="compositionally biased region" description="Low complexity" evidence="3">
    <location>
        <begin position="183"/>
        <end position="199"/>
    </location>
</feature>
<dbReference type="Gene3D" id="1.10.510.10">
    <property type="entry name" value="Transferase(Phosphotransferase) domain 1"/>
    <property type="match status" value="1"/>
</dbReference>
<sequence>CILGEMLLGKPLFQGTSTFNQLERILQHIPKPSLADIESISSQYGPSVLERAVSGQKKSLDNLIPTASEESIDLLRRLLQFNPDKRITAEEGLHHSFVVSFHNSKEEFVKGYDVVPQLSDDIQLTVDEYRKKLYELIQLLDPPKQRYGGASAYIDQSEYDSFKQPTIISKQDEPTRGAYSNYTQTNATDNINNNNNNKTRPVYTQDKTDNDYSTEQQQQQYVKPSSTAYPGLIGRSTSHNSLQSTQTQPTRKTNYGNLMREKTSAANRGFRSGSAPTPTPPPKPTNNGSNNYYIRRPTVVFNDERVGPSDKSSGAQARVNQKFASSLRPSSAVEIRPKARVYSGSNVHQFNANASSSAFGSYSGQQQPAPRRSTYGNYSNMTSSMIARDNLGGYSQNMGTISQSGLRVLDGLLHNTTT</sequence>
<dbReference type="GO" id="GO:0005524">
    <property type="term" value="F:ATP binding"/>
    <property type="evidence" value="ECO:0007669"/>
    <property type="project" value="UniProtKB-KW"/>
</dbReference>
<dbReference type="InterPro" id="IPR000719">
    <property type="entry name" value="Prot_kinase_dom"/>
</dbReference>
<protein>
    <recommendedName>
        <fullName evidence="4">Protein kinase domain-containing protein</fullName>
    </recommendedName>
</protein>
<name>A0A8S2P1F8_9BILA</name>
<dbReference type="SUPFAM" id="SSF56112">
    <property type="entry name" value="Protein kinase-like (PK-like)"/>
    <property type="match status" value="1"/>
</dbReference>
<feature type="compositionally biased region" description="Polar residues" evidence="3">
    <location>
        <begin position="310"/>
        <end position="329"/>
    </location>
</feature>
<feature type="region of interest" description="Disordered" evidence="3">
    <location>
        <begin position="357"/>
        <end position="377"/>
    </location>
</feature>
<gene>
    <name evidence="5" type="ORF">SMN809_LOCUS13540</name>
</gene>
<evidence type="ECO:0000259" key="4">
    <source>
        <dbReference type="PROSITE" id="PS50011"/>
    </source>
</evidence>
<organism evidence="5 6">
    <name type="scientific">Rotaria magnacalcarata</name>
    <dbReference type="NCBI Taxonomy" id="392030"/>
    <lineage>
        <taxon>Eukaryota</taxon>
        <taxon>Metazoa</taxon>
        <taxon>Spiralia</taxon>
        <taxon>Gnathifera</taxon>
        <taxon>Rotifera</taxon>
        <taxon>Eurotatoria</taxon>
        <taxon>Bdelloidea</taxon>
        <taxon>Philodinida</taxon>
        <taxon>Philodinidae</taxon>
        <taxon>Rotaria</taxon>
    </lineage>
</organism>
<feature type="domain" description="Protein kinase" evidence="4">
    <location>
        <begin position="1"/>
        <end position="98"/>
    </location>
</feature>
<dbReference type="PANTHER" id="PTHR24055">
    <property type="entry name" value="MITOGEN-ACTIVATED PROTEIN KINASE"/>
    <property type="match status" value="1"/>
</dbReference>
<feature type="compositionally biased region" description="Low complexity" evidence="3">
    <location>
        <begin position="357"/>
        <end position="367"/>
    </location>
</feature>
<feature type="region of interest" description="Disordered" evidence="3">
    <location>
        <begin position="165"/>
        <end position="331"/>
    </location>
</feature>
<dbReference type="InterPro" id="IPR011009">
    <property type="entry name" value="Kinase-like_dom_sf"/>
</dbReference>
<proteinExistence type="predicted"/>
<keyword evidence="2" id="KW-0067">ATP-binding</keyword>
<keyword evidence="1" id="KW-0547">Nucleotide-binding</keyword>
<comment type="caution">
    <text evidence="5">The sequence shown here is derived from an EMBL/GenBank/DDBJ whole genome shotgun (WGS) entry which is preliminary data.</text>
</comment>
<dbReference type="GO" id="GO:0004672">
    <property type="term" value="F:protein kinase activity"/>
    <property type="evidence" value="ECO:0007669"/>
    <property type="project" value="InterPro"/>
</dbReference>
<evidence type="ECO:0000256" key="1">
    <source>
        <dbReference type="ARBA" id="ARBA00022741"/>
    </source>
</evidence>
<evidence type="ECO:0000313" key="5">
    <source>
        <dbReference type="EMBL" id="CAF4030180.1"/>
    </source>
</evidence>
<feature type="compositionally biased region" description="Polar residues" evidence="3">
    <location>
        <begin position="235"/>
        <end position="256"/>
    </location>
</feature>
<dbReference type="EMBL" id="CAJOBI010005378">
    <property type="protein sequence ID" value="CAF4030180.1"/>
    <property type="molecule type" value="Genomic_DNA"/>
</dbReference>
<dbReference type="InterPro" id="IPR050117">
    <property type="entry name" value="MAPK"/>
</dbReference>
<dbReference type="Proteomes" id="UP000676336">
    <property type="component" value="Unassembled WGS sequence"/>
</dbReference>
<evidence type="ECO:0000256" key="3">
    <source>
        <dbReference type="SAM" id="MobiDB-lite"/>
    </source>
</evidence>